<sequence>MIYPPRLNLATLPTPLVKLSRFSERLGGVNLWIKRDEMTGVEVSGNKIRKLEFCIAEAQRQGCDTLITCGGIQSNHCRATAIMGARLGLKVQLILRGEEPQIPSGNLFMDLLAGAEISYLPAEGWAAAHPQYAKQLQAEAEIAGHKAYFIPTGASDEVGLWGYIAASEELAADFKRLNLKPSAIVTATGSGGTQAGLIAGNEIFGLAEKIVAFNVSDNAVYFAERAREDISHWQTRYADLLKGTPGAEIDTATLRVHTQEGYLGPGYGIGYPEIFDIIKALASSEGLFLDPVYTGKAFFGMVNEILKGDQGCFAGAKDIVFIHTGGLFGVFPQQENFTFAAG</sequence>
<dbReference type="PANTHER" id="PTHR43780:SF2">
    <property type="entry name" value="1-AMINOCYCLOPROPANE-1-CARBOXYLATE DEAMINASE-RELATED"/>
    <property type="match status" value="1"/>
</dbReference>
<dbReference type="InterPro" id="IPR027278">
    <property type="entry name" value="ACCD_DCysDesulf"/>
</dbReference>
<comment type="caution">
    <text evidence="7">The sequence shown here is derived from an EMBL/GenBank/DDBJ whole genome shotgun (WGS) entry which is preliminary data.</text>
</comment>
<evidence type="ECO:0000313" key="7">
    <source>
        <dbReference type="EMBL" id="KRP38997.1"/>
    </source>
</evidence>
<dbReference type="Gene3D" id="3.40.50.1100">
    <property type="match status" value="2"/>
</dbReference>
<evidence type="ECO:0000256" key="2">
    <source>
        <dbReference type="ARBA" id="ARBA00008639"/>
    </source>
</evidence>
<evidence type="ECO:0000256" key="4">
    <source>
        <dbReference type="PIRSR" id="PIRSR006278-1"/>
    </source>
</evidence>
<gene>
    <name evidence="7" type="ORF">ABS26_08320</name>
</gene>
<reference evidence="7 8" key="1">
    <citation type="submission" date="2015-10" db="EMBL/GenBank/DDBJ databases">
        <title>Metagenome-Assembled Genomes uncover a global brackish microbiome.</title>
        <authorList>
            <person name="Hugerth L.W."/>
            <person name="Larsson J."/>
            <person name="Alneberg J."/>
            <person name="Lindh M.V."/>
            <person name="Legrand C."/>
            <person name="Pinhassi J."/>
            <person name="Andersson A.F."/>
        </authorList>
    </citation>
    <scope>NUCLEOTIDE SEQUENCE [LARGE SCALE GENOMIC DNA]</scope>
    <source>
        <strain evidence="7">BACL3 MAG-120531-bin86</strain>
    </source>
</reference>
<feature type="modified residue" description="N6-(pyridoxal phosphate)lysine" evidence="5">
    <location>
        <position position="47"/>
    </location>
</feature>
<dbReference type="GO" id="GO:0019148">
    <property type="term" value="F:D-cysteine desulfhydrase activity"/>
    <property type="evidence" value="ECO:0007669"/>
    <property type="project" value="TreeGrafter"/>
</dbReference>
<accession>A0A0R2XS80</accession>
<dbReference type="Pfam" id="PF00291">
    <property type="entry name" value="PALP"/>
    <property type="match status" value="1"/>
</dbReference>
<organism evidence="7 8">
    <name type="scientific">OM182 bacterium BACL3 MAG-120531-bin86</name>
    <dbReference type="NCBI Taxonomy" id="1655628"/>
    <lineage>
        <taxon>Bacteria</taxon>
        <taxon>Pseudomonadati</taxon>
        <taxon>Pseudomonadota</taxon>
        <taxon>Gammaproteobacteria</taxon>
        <taxon>OMG group</taxon>
        <taxon>OM182 clade</taxon>
    </lineage>
</organism>
<name>A0A0R2XS80_9GAMM</name>
<dbReference type="InterPro" id="IPR001926">
    <property type="entry name" value="TrpB-like_PALP"/>
</dbReference>
<dbReference type="InterPro" id="IPR036052">
    <property type="entry name" value="TrpB-like_PALP_sf"/>
</dbReference>
<dbReference type="AlphaFoldDB" id="A0A0R2XS80"/>
<keyword evidence="3 5" id="KW-0663">Pyridoxal phosphate</keyword>
<feature type="active site" description="Nucleophile" evidence="4">
    <location>
        <position position="74"/>
    </location>
</feature>
<dbReference type="PANTHER" id="PTHR43780">
    <property type="entry name" value="1-AMINOCYCLOPROPANE-1-CARBOXYLATE DEAMINASE-RELATED"/>
    <property type="match status" value="1"/>
</dbReference>
<proteinExistence type="inferred from homology"/>
<evidence type="ECO:0000259" key="6">
    <source>
        <dbReference type="Pfam" id="PF00291"/>
    </source>
</evidence>
<evidence type="ECO:0000256" key="1">
    <source>
        <dbReference type="ARBA" id="ARBA00001933"/>
    </source>
</evidence>
<dbReference type="SUPFAM" id="SSF53686">
    <property type="entry name" value="Tryptophan synthase beta subunit-like PLP-dependent enzymes"/>
    <property type="match status" value="1"/>
</dbReference>
<evidence type="ECO:0000313" key="8">
    <source>
        <dbReference type="Proteomes" id="UP000052124"/>
    </source>
</evidence>
<dbReference type="EMBL" id="LIDH01000031">
    <property type="protein sequence ID" value="KRP38997.1"/>
    <property type="molecule type" value="Genomic_DNA"/>
</dbReference>
<dbReference type="PIRSF" id="PIRSF006278">
    <property type="entry name" value="ACCD_DCysDesulf"/>
    <property type="match status" value="1"/>
</dbReference>
<evidence type="ECO:0000256" key="3">
    <source>
        <dbReference type="ARBA" id="ARBA00022898"/>
    </source>
</evidence>
<feature type="domain" description="Tryptophan synthase beta chain-like PALP" evidence="6">
    <location>
        <begin position="9"/>
        <end position="325"/>
    </location>
</feature>
<protein>
    <recommendedName>
        <fullName evidence="6">Tryptophan synthase beta chain-like PALP domain-containing protein</fullName>
    </recommendedName>
</protein>
<evidence type="ECO:0000256" key="5">
    <source>
        <dbReference type="PIRSR" id="PIRSR006278-2"/>
    </source>
</evidence>
<dbReference type="Proteomes" id="UP000052124">
    <property type="component" value="Unassembled WGS sequence"/>
</dbReference>
<comment type="cofactor">
    <cofactor evidence="1">
        <name>pyridoxal 5'-phosphate</name>
        <dbReference type="ChEBI" id="CHEBI:597326"/>
    </cofactor>
</comment>
<comment type="similarity">
    <text evidence="2">Belongs to the ACC deaminase/D-cysteine desulfhydrase family.</text>
</comment>